<protein>
    <recommendedName>
        <fullName evidence="3">D-xylose 1-dehydrogenase (NADP(+), D-xylono-1,5-lactone-forming)</fullName>
        <ecNumber evidence="3">1.1.1.179</ecNumber>
    </recommendedName>
    <alternativeName>
        <fullName evidence="4">D-xylose-NADP dehydrogenase</fullName>
    </alternativeName>
</protein>
<comment type="catalytic activity">
    <reaction evidence="5">
        <text>D-xylose + NADP(+) = D-xylono-1,5-lactone + NADPH + H(+)</text>
        <dbReference type="Rhea" id="RHEA:22000"/>
        <dbReference type="ChEBI" id="CHEBI:15378"/>
        <dbReference type="ChEBI" id="CHEBI:15867"/>
        <dbReference type="ChEBI" id="CHEBI:53455"/>
        <dbReference type="ChEBI" id="CHEBI:57783"/>
        <dbReference type="ChEBI" id="CHEBI:58349"/>
        <dbReference type="EC" id="1.1.1.179"/>
    </reaction>
</comment>
<dbReference type="Proteomes" id="UP001150941">
    <property type="component" value="Unassembled WGS sequence"/>
</dbReference>
<dbReference type="EMBL" id="JAPQKS010000001">
    <property type="protein sequence ID" value="KAJ5248817.1"/>
    <property type="molecule type" value="Genomic_DNA"/>
</dbReference>
<dbReference type="GeneID" id="83196868"/>
<dbReference type="EC" id="1.1.1.179" evidence="3"/>
<accession>A0A9W9PJZ0</accession>
<dbReference type="InterPro" id="IPR050984">
    <property type="entry name" value="Gfo/Idh/MocA_domain"/>
</dbReference>
<evidence type="ECO:0000313" key="8">
    <source>
        <dbReference type="EMBL" id="KAJ5248817.1"/>
    </source>
</evidence>
<feature type="domain" description="GFO/IDH/MocA-like oxidoreductase" evidence="7">
    <location>
        <begin position="171"/>
        <end position="276"/>
    </location>
</feature>
<keyword evidence="2" id="KW-0560">Oxidoreductase</keyword>
<gene>
    <name evidence="8" type="ORF">N7468_000268</name>
</gene>
<dbReference type="Gene3D" id="3.40.50.720">
    <property type="entry name" value="NAD(P)-binding Rossmann-like Domain"/>
    <property type="match status" value="1"/>
</dbReference>
<reference evidence="8" key="1">
    <citation type="submission" date="2022-11" db="EMBL/GenBank/DDBJ databases">
        <authorList>
            <person name="Petersen C."/>
        </authorList>
    </citation>
    <scope>NUCLEOTIDE SEQUENCE</scope>
    <source>
        <strain evidence="8">IBT 19713</strain>
    </source>
</reference>
<name>A0A9W9PJZ0_9EURO</name>
<dbReference type="AlphaFoldDB" id="A0A9W9PJZ0"/>
<dbReference type="InterPro" id="IPR055170">
    <property type="entry name" value="GFO_IDH_MocA-like_dom"/>
</dbReference>
<organism evidence="8 9">
    <name type="scientific">Penicillium chermesinum</name>
    <dbReference type="NCBI Taxonomy" id="63820"/>
    <lineage>
        <taxon>Eukaryota</taxon>
        <taxon>Fungi</taxon>
        <taxon>Dikarya</taxon>
        <taxon>Ascomycota</taxon>
        <taxon>Pezizomycotina</taxon>
        <taxon>Eurotiomycetes</taxon>
        <taxon>Eurotiomycetidae</taxon>
        <taxon>Eurotiales</taxon>
        <taxon>Aspergillaceae</taxon>
        <taxon>Penicillium</taxon>
    </lineage>
</organism>
<dbReference type="PANTHER" id="PTHR22604">
    <property type="entry name" value="OXIDOREDUCTASES"/>
    <property type="match status" value="1"/>
</dbReference>
<evidence type="ECO:0000256" key="5">
    <source>
        <dbReference type="ARBA" id="ARBA00049233"/>
    </source>
</evidence>
<dbReference type="Gene3D" id="3.30.360.10">
    <property type="entry name" value="Dihydrodipicolinate Reductase, domain 2"/>
    <property type="match status" value="1"/>
</dbReference>
<dbReference type="InterPro" id="IPR036291">
    <property type="entry name" value="NAD(P)-bd_dom_sf"/>
</dbReference>
<evidence type="ECO:0000259" key="7">
    <source>
        <dbReference type="Pfam" id="PF22725"/>
    </source>
</evidence>
<dbReference type="GO" id="GO:0000166">
    <property type="term" value="F:nucleotide binding"/>
    <property type="evidence" value="ECO:0007669"/>
    <property type="project" value="InterPro"/>
</dbReference>
<comment type="caution">
    <text evidence="8">The sequence shown here is derived from an EMBL/GenBank/DDBJ whole genome shotgun (WGS) entry which is preliminary data.</text>
</comment>
<evidence type="ECO:0000256" key="3">
    <source>
        <dbReference type="ARBA" id="ARBA00038984"/>
    </source>
</evidence>
<evidence type="ECO:0000313" key="9">
    <source>
        <dbReference type="Proteomes" id="UP001150941"/>
    </source>
</evidence>
<evidence type="ECO:0000256" key="2">
    <source>
        <dbReference type="ARBA" id="ARBA00023002"/>
    </source>
</evidence>
<dbReference type="RefSeq" id="XP_058335596.1">
    <property type="nucleotide sequence ID" value="XM_058469565.1"/>
</dbReference>
<evidence type="ECO:0000256" key="1">
    <source>
        <dbReference type="ARBA" id="ARBA00010928"/>
    </source>
</evidence>
<dbReference type="Pfam" id="PF22725">
    <property type="entry name" value="GFO_IDH_MocA_C3"/>
    <property type="match status" value="1"/>
</dbReference>
<dbReference type="SUPFAM" id="SSF51735">
    <property type="entry name" value="NAD(P)-binding Rossmann-fold domains"/>
    <property type="match status" value="1"/>
</dbReference>
<sequence length="296" mass="32268">MVFSLLSRIYYGFIRPPPAHKQDDAIRFGLIGASQIAPIALIAPAKSHPEVIVAAVAARDRDRAASYAKKHDIPIVHASYQALLNDPSIDAVYISLPNSHHYEWALRALKAGKHVLLEKPSTANAAQASALFTHPLATAPNAPVLLEAFHYVFHPAWQTFLALLRDPSAGRIESAFAAQYMPAGLVAPAGDIRWRYDLAGGAMMDFGTYPLHALRQMPGQEPVKGSLGAEARLLDRAKYRGFEREETEVDEYMRAWFRGDGGAEARMEADLSVTGGWPFLPASWTRGVAGDGVAEV</sequence>
<dbReference type="PANTHER" id="PTHR22604:SF105">
    <property type="entry name" value="TRANS-1,2-DIHYDROBENZENE-1,2-DIOL DEHYDROGENASE"/>
    <property type="match status" value="1"/>
</dbReference>
<evidence type="ECO:0000259" key="6">
    <source>
        <dbReference type="Pfam" id="PF01408"/>
    </source>
</evidence>
<reference evidence="8" key="2">
    <citation type="journal article" date="2023" name="IMA Fungus">
        <title>Comparative genomic study of the Penicillium genus elucidates a diverse pangenome and 15 lateral gene transfer events.</title>
        <authorList>
            <person name="Petersen C."/>
            <person name="Sorensen T."/>
            <person name="Nielsen M.R."/>
            <person name="Sondergaard T.E."/>
            <person name="Sorensen J.L."/>
            <person name="Fitzpatrick D.A."/>
            <person name="Frisvad J.C."/>
            <person name="Nielsen K.L."/>
        </authorList>
    </citation>
    <scope>NUCLEOTIDE SEQUENCE</scope>
    <source>
        <strain evidence="8">IBT 19713</strain>
    </source>
</reference>
<dbReference type="SUPFAM" id="SSF55347">
    <property type="entry name" value="Glyceraldehyde-3-phosphate dehydrogenase-like, C-terminal domain"/>
    <property type="match status" value="1"/>
</dbReference>
<dbReference type="Pfam" id="PF01408">
    <property type="entry name" value="GFO_IDH_MocA"/>
    <property type="match status" value="1"/>
</dbReference>
<dbReference type="GO" id="GO:0047837">
    <property type="term" value="F:D-xylose 1-dehydrogenase (NADP+) activity"/>
    <property type="evidence" value="ECO:0007669"/>
    <property type="project" value="UniProtKB-EC"/>
</dbReference>
<dbReference type="InterPro" id="IPR000683">
    <property type="entry name" value="Gfo/Idh/MocA-like_OxRdtase_N"/>
</dbReference>
<dbReference type="OrthoDB" id="6417021at2759"/>
<proteinExistence type="inferred from homology"/>
<comment type="similarity">
    <text evidence="1">Belongs to the Gfo/Idh/MocA family.</text>
</comment>
<keyword evidence="9" id="KW-1185">Reference proteome</keyword>
<feature type="domain" description="Gfo/Idh/MocA-like oxidoreductase N-terminal" evidence="6">
    <location>
        <begin position="26"/>
        <end position="132"/>
    </location>
</feature>
<evidence type="ECO:0000256" key="4">
    <source>
        <dbReference type="ARBA" id="ARBA00042988"/>
    </source>
</evidence>